<organism evidence="1 2">
    <name type="scientific">Deinococcus hohokamensis</name>
    <dbReference type="NCBI Taxonomy" id="309883"/>
    <lineage>
        <taxon>Bacteria</taxon>
        <taxon>Thermotogati</taxon>
        <taxon>Deinococcota</taxon>
        <taxon>Deinococci</taxon>
        <taxon>Deinococcales</taxon>
        <taxon>Deinococcaceae</taxon>
        <taxon>Deinococcus</taxon>
    </lineage>
</organism>
<dbReference type="RefSeq" id="WP_380060247.1">
    <property type="nucleotide sequence ID" value="NZ_JBHSEI010000001.1"/>
</dbReference>
<comment type="caution">
    <text evidence="1">The sequence shown here is derived from an EMBL/GenBank/DDBJ whole genome shotgun (WGS) entry which is preliminary data.</text>
</comment>
<sequence length="50" mass="5490">MARRTLHLTGVPHQVSPEELAMFAQDRPMVEQGMNGTLDALERALTELAG</sequence>
<evidence type="ECO:0000313" key="2">
    <source>
        <dbReference type="Proteomes" id="UP001595952"/>
    </source>
</evidence>
<evidence type="ECO:0000313" key="1">
    <source>
        <dbReference type="EMBL" id="MFC4637216.1"/>
    </source>
</evidence>
<dbReference type="EMBL" id="JBHSEI010000001">
    <property type="protein sequence ID" value="MFC4637216.1"/>
    <property type="molecule type" value="Genomic_DNA"/>
</dbReference>
<accession>A0ABV9I5X6</accession>
<dbReference type="Proteomes" id="UP001595952">
    <property type="component" value="Unassembled WGS sequence"/>
</dbReference>
<keyword evidence="2" id="KW-1185">Reference proteome</keyword>
<gene>
    <name evidence="1" type="ORF">ACFO0D_02560</name>
</gene>
<reference evidence="2" key="1">
    <citation type="journal article" date="2019" name="Int. J. Syst. Evol. Microbiol.">
        <title>The Global Catalogue of Microorganisms (GCM) 10K type strain sequencing project: providing services to taxonomists for standard genome sequencing and annotation.</title>
        <authorList>
            <consortium name="The Broad Institute Genomics Platform"/>
            <consortium name="The Broad Institute Genome Sequencing Center for Infectious Disease"/>
            <person name="Wu L."/>
            <person name="Ma J."/>
        </authorList>
    </citation>
    <scope>NUCLEOTIDE SEQUENCE [LARGE SCALE GENOMIC DNA]</scope>
    <source>
        <strain evidence="2">CCUG 55995</strain>
    </source>
</reference>
<proteinExistence type="predicted"/>
<protein>
    <submittedName>
        <fullName evidence="1">Uncharacterized protein</fullName>
    </submittedName>
</protein>
<name>A0ABV9I5X6_9DEIO</name>